<dbReference type="InterPro" id="IPR014731">
    <property type="entry name" value="ETF_asu_C"/>
</dbReference>
<comment type="similarity">
    <text evidence="1">Belongs to the ETF alpha-subunit/FixB family.</text>
</comment>
<reference evidence="5 6" key="1">
    <citation type="submission" date="2019-11" db="EMBL/GenBank/DDBJ databases">
        <title>Comparative genomics of hydrocarbon-degrading Desulfosarcina strains.</title>
        <authorList>
            <person name="Watanabe M."/>
            <person name="Kojima H."/>
            <person name="Fukui M."/>
        </authorList>
    </citation>
    <scope>NUCLEOTIDE SEQUENCE [LARGE SCALE GENOMIC DNA]</scope>
    <source>
        <strain evidence="5 6">PP31</strain>
    </source>
</reference>
<dbReference type="SUPFAM" id="SSF52467">
    <property type="entry name" value="DHS-like NAD/FAD-binding domain"/>
    <property type="match status" value="1"/>
</dbReference>
<dbReference type="EMBL" id="AP021875">
    <property type="protein sequence ID" value="BBO72635.1"/>
    <property type="molecule type" value="Genomic_DNA"/>
</dbReference>
<feature type="binding site" evidence="3">
    <location>
        <begin position="304"/>
        <end position="311"/>
    </location>
    <ligand>
        <name>FAD</name>
        <dbReference type="ChEBI" id="CHEBI:57692"/>
    </ligand>
</feature>
<dbReference type="InterPro" id="IPR014730">
    <property type="entry name" value="ETF_a/b_N"/>
</dbReference>
<dbReference type="InterPro" id="IPR001308">
    <property type="entry name" value="ETF_a/FixB"/>
</dbReference>
<dbReference type="PANTHER" id="PTHR43153:SF1">
    <property type="entry name" value="ELECTRON TRANSFER FLAVOPROTEIN SUBUNIT ALPHA, MITOCHONDRIAL"/>
    <property type="match status" value="1"/>
</dbReference>
<evidence type="ECO:0000256" key="2">
    <source>
        <dbReference type="ARBA" id="ARBA00022982"/>
    </source>
</evidence>
<evidence type="ECO:0000259" key="4">
    <source>
        <dbReference type="SMART" id="SM00893"/>
    </source>
</evidence>
<comment type="cofactor">
    <cofactor evidence="3">
        <name>FAD</name>
        <dbReference type="ChEBI" id="CHEBI:57692"/>
    </cofactor>
    <text evidence="3">Binds 1 FAD per dimer.</text>
</comment>
<dbReference type="Proteomes" id="UP000427769">
    <property type="component" value="Chromosome"/>
</dbReference>
<name>A0A5K7YW50_9BACT</name>
<dbReference type="SMART" id="SM00893">
    <property type="entry name" value="ETF"/>
    <property type="match status" value="1"/>
</dbReference>
<dbReference type="KEGG" id="dwd:DSCW_00520"/>
<dbReference type="PIRSF" id="PIRSF000089">
    <property type="entry name" value="Electra_flavoP_a"/>
    <property type="match status" value="1"/>
</dbReference>
<keyword evidence="2" id="KW-0249">Electron transport</keyword>
<dbReference type="GO" id="GO:0050660">
    <property type="term" value="F:flavin adenine dinucleotide binding"/>
    <property type="evidence" value="ECO:0007669"/>
    <property type="project" value="InterPro"/>
</dbReference>
<dbReference type="Pfam" id="PF00766">
    <property type="entry name" value="ETF_alpha"/>
    <property type="match status" value="1"/>
</dbReference>
<dbReference type="OrthoDB" id="9770286at2"/>
<keyword evidence="6" id="KW-1185">Reference proteome</keyword>
<keyword evidence="3" id="KW-0274">FAD</keyword>
<dbReference type="GO" id="GO:0009055">
    <property type="term" value="F:electron transfer activity"/>
    <property type="evidence" value="ECO:0007669"/>
    <property type="project" value="InterPro"/>
</dbReference>
<sequence>MLWLPGGFNMRYGTVMKSEEKSKDVEPNESVGSIWVLVDQSKGYLTFASKEMLQDASEAGRHQGIKVHAVLIGGEVENETWAEQVGSYGADLLIRVDLAGINHLTAEASAYVLDKLSIKYPKPYLMLIGGTIEGQEIAARLAIRWKTAYAHDCVSFSIKSNGIVEAIRSTHGEKLETIVSLTQRPAIVSFKPNSAGVGPKNEDCKAGETTFTIDLTGSRFDQNVLRTIPADPALVDIGETDFILACGHGVVDKEGFEILQELAVRLGASVAGTRRANDEGWIGIERRVGLTGKTVAPQIYMAVGISGAREHVVGMDDSKIIIAINKEPKAEIFRLAHKGFIGDSKEIMSSLLKKLKVADAS</sequence>
<proteinExistence type="inferred from homology"/>
<keyword evidence="3" id="KW-0285">Flavoprotein</keyword>
<evidence type="ECO:0000313" key="6">
    <source>
        <dbReference type="Proteomes" id="UP000427769"/>
    </source>
</evidence>
<dbReference type="GO" id="GO:0033539">
    <property type="term" value="P:fatty acid beta-oxidation using acyl-CoA dehydrogenase"/>
    <property type="evidence" value="ECO:0007669"/>
    <property type="project" value="TreeGrafter"/>
</dbReference>
<keyword evidence="2" id="KW-0813">Transport</keyword>
<accession>A0A5K7YW50</accession>
<dbReference type="InterPro" id="IPR029035">
    <property type="entry name" value="DHS-like_NAD/FAD-binding_dom"/>
</dbReference>
<dbReference type="PANTHER" id="PTHR43153">
    <property type="entry name" value="ELECTRON TRANSFER FLAVOPROTEIN ALPHA"/>
    <property type="match status" value="1"/>
</dbReference>
<feature type="binding site" evidence="3">
    <location>
        <begin position="273"/>
        <end position="274"/>
    </location>
    <ligand>
        <name>FAD</name>
        <dbReference type="ChEBI" id="CHEBI:57692"/>
    </ligand>
</feature>
<dbReference type="SUPFAM" id="SSF52402">
    <property type="entry name" value="Adenine nucleotide alpha hydrolases-like"/>
    <property type="match status" value="1"/>
</dbReference>
<dbReference type="Gene3D" id="3.40.50.1220">
    <property type="entry name" value="TPP-binding domain"/>
    <property type="match status" value="1"/>
</dbReference>
<evidence type="ECO:0000256" key="3">
    <source>
        <dbReference type="PIRSR" id="PIRSR000089-1"/>
    </source>
</evidence>
<dbReference type="AlphaFoldDB" id="A0A5K7YW50"/>
<gene>
    <name evidence="5" type="primary">etfA2</name>
    <name evidence="5" type="ORF">DSCW_00520</name>
</gene>
<feature type="binding site" evidence="3">
    <location>
        <position position="325"/>
    </location>
    <ligand>
        <name>FAD</name>
        <dbReference type="ChEBI" id="CHEBI:57692"/>
    </ligand>
</feature>
<evidence type="ECO:0000256" key="1">
    <source>
        <dbReference type="ARBA" id="ARBA00005817"/>
    </source>
</evidence>
<feature type="domain" description="Electron transfer flavoprotein alpha/beta-subunit N-terminal" evidence="4">
    <location>
        <begin position="34"/>
        <end position="224"/>
    </location>
</feature>
<dbReference type="Pfam" id="PF01012">
    <property type="entry name" value="ETF"/>
    <property type="match status" value="1"/>
</dbReference>
<evidence type="ECO:0000313" key="5">
    <source>
        <dbReference type="EMBL" id="BBO72635.1"/>
    </source>
</evidence>
<protein>
    <submittedName>
        <fullName evidence="5">Electron transfer flavoprotein subunit alpha</fullName>
    </submittedName>
</protein>
<dbReference type="Gene3D" id="3.40.50.620">
    <property type="entry name" value="HUPs"/>
    <property type="match status" value="1"/>
</dbReference>
<organism evidence="5 6">
    <name type="scientific">Desulfosarcina widdelii</name>
    <dbReference type="NCBI Taxonomy" id="947919"/>
    <lineage>
        <taxon>Bacteria</taxon>
        <taxon>Pseudomonadati</taxon>
        <taxon>Thermodesulfobacteriota</taxon>
        <taxon>Desulfobacteria</taxon>
        <taxon>Desulfobacterales</taxon>
        <taxon>Desulfosarcinaceae</taxon>
        <taxon>Desulfosarcina</taxon>
    </lineage>
</organism>
<dbReference type="InterPro" id="IPR014729">
    <property type="entry name" value="Rossmann-like_a/b/a_fold"/>
</dbReference>